<feature type="compositionally biased region" description="Polar residues" evidence="5">
    <location>
        <begin position="1"/>
        <end position="11"/>
    </location>
</feature>
<proteinExistence type="predicted"/>
<evidence type="ECO:0000256" key="3">
    <source>
        <dbReference type="ARBA" id="ARBA00022989"/>
    </source>
</evidence>
<feature type="domain" description="Amino acid transporter transmembrane" evidence="7">
    <location>
        <begin position="169"/>
        <end position="269"/>
    </location>
</feature>
<reference evidence="8 9" key="1">
    <citation type="submission" date="2024-01" db="EMBL/GenBank/DDBJ databases">
        <authorList>
            <person name="Allen C."/>
            <person name="Tagirdzhanova G."/>
        </authorList>
    </citation>
    <scope>NUCLEOTIDE SEQUENCE [LARGE SCALE GENOMIC DNA]</scope>
</reference>
<dbReference type="Proteomes" id="UP001642406">
    <property type="component" value="Unassembled WGS sequence"/>
</dbReference>
<comment type="subcellular location">
    <subcellularLocation>
        <location evidence="1">Membrane</location>
    </subcellularLocation>
</comment>
<feature type="transmembrane region" description="Helical" evidence="6">
    <location>
        <begin position="243"/>
        <end position="264"/>
    </location>
</feature>
<feature type="transmembrane region" description="Helical" evidence="6">
    <location>
        <begin position="54"/>
        <end position="74"/>
    </location>
</feature>
<feature type="transmembrane region" description="Helical" evidence="6">
    <location>
        <begin position="157"/>
        <end position="180"/>
    </location>
</feature>
<feature type="domain" description="Amino acid transporter transmembrane" evidence="7">
    <location>
        <begin position="47"/>
        <end position="133"/>
    </location>
</feature>
<sequence length="290" mass="31165">MSSPPANSIQQEPEKVAPAADDSISKADIAPEDSGEIFHQAEYRALGWIRAGVILIKLCFATGVLAIPSAFSTIGYAPGIILLVCWGSLTTYYAYIMYAFRMRYPGVHNIADAAGLMGGRIAREIAGALFLLTWVVGVTQVDRPAAAPQEGPYDLGVVAVGSPTFVPGFVAAINLFAAYGSTPTFMPVIAEMKAPRAFTKSLFSSQLFLAVCYISFAVVVYVYCGQYVASPSLASAGGLLEKIAYGISIPGFIMTSTLWVHLAAKFLLVRVLRNSVHLQDHSFTHWAVWL</sequence>
<evidence type="ECO:0000256" key="2">
    <source>
        <dbReference type="ARBA" id="ARBA00022692"/>
    </source>
</evidence>
<name>A0ABP0CUZ7_9PEZI</name>
<evidence type="ECO:0000313" key="8">
    <source>
        <dbReference type="EMBL" id="CAK7234861.1"/>
    </source>
</evidence>
<feature type="transmembrane region" description="Helical" evidence="6">
    <location>
        <begin position="121"/>
        <end position="137"/>
    </location>
</feature>
<accession>A0ABP0CUZ7</accession>
<feature type="transmembrane region" description="Helical" evidence="6">
    <location>
        <begin position="80"/>
        <end position="100"/>
    </location>
</feature>
<dbReference type="EMBL" id="CAWUHC010000134">
    <property type="protein sequence ID" value="CAK7234861.1"/>
    <property type="molecule type" value="Genomic_DNA"/>
</dbReference>
<keyword evidence="4 6" id="KW-0472">Membrane</keyword>
<evidence type="ECO:0000256" key="4">
    <source>
        <dbReference type="ARBA" id="ARBA00023136"/>
    </source>
</evidence>
<keyword evidence="2 6" id="KW-0812">Transmembrane</keyword>
<evidence type="ECO:0000256" key="5">
    <source>
        <dbReference type="SAM" id="MobiDB-lite"/>
    </source>
</evidence>
<feature type="region of interest" description="Disordered" evidence="5">
    <location>
        <begin position="1"/>
        <end position="22"/>
    </location>
</feature>
<keyword evidence="9" id="KW-1185">Reference proteome</keyword>
<evidence type="ECO:0000313" key="9">
    <source>
        <dbReference type="Proteomes" id="UP001642406"/>
    </source>
</evidence>
<feature type="transmembrane region" description="Helical" evidence="6">
    <location>
        <begin position="201"/>
        <end position="223"/>
    </location>
</feature>
<dbReference type="Pfam" id="PF01490">
    <property type="entry name" value="Aa_trans"/>
    <property type="match status" value="2"/>
</dbReference>
<evidence type="ECO:0000256" key="1">
    <source>
        <dbReference type="ARBA" id="ARBA00004370"/>
    </source>
</evidence>
<comment type="caution">
    <text evidence="8">The sequence shown here is derived from an EMBL/GenBank/DDBJ whole genome shotgun (WGS) entry which is preliminary data.</text>
</comment>
<protein>
    <recommendedName>
        <fullName evidence="7">Amino acid transporter transmembrane domain-containing protein</fullName>
    </recommendedName>
</protein>
<evidence type="ECO:0000256" key="6">
    <source>
        <dbReference type="SAM" id="Phobius"/>
    </source>
</evidence>
<evidence type="ECO:0000259" key="7">
    <source>
        <dbReference type="Pfam" id="PF01490"/>
    </source>
</evidence>
<dbReference type="InterPro" id="IPR013057">
    <property type="entry name" value="AA_transpt_TM"/>
</dbReference>
<keyword evidence="3 6" id="KW-1133">Transmembrane helix</keyword>
<gene>
    <name evidence="8" type="ORF">SBRCBS47491_009091</name>
</gene>
<organism evidence="8 9">
    <name type="scientific">Sporothrix bragantina</name>
    <dbReference type="NCBI Taxonomy" id="671064"/>
    <lineage>
        <taxon>Eukaryota</taxon>
        <taxon>Fungi</taxon>
        <taxon>Dikarya</taxon>
        <taxon>Ascomycota</taxon>
        <taxon>Pezizomycotina</taxon>
        <taxon>Sordariomycetes</taxon>
        <taxon>Sordariomycetidae</taxon>
        <taxon>Ophiostomatales</taxon>
        <taxon>Ophiostomataceae</taxon>
        <taxon>Sporothrix</taxon>
    </lineage>
</organism>